<sequence length="284" mass="32151">MAEPLSVAGSIAGLVAIAGTVYTRTYRYIKTVKNSEKEIAQLASEIIYLCGLLHRLSLYTDVLQGDTTSETNFRLHHINACREILAKLEKKLETTDPAAPGHSREERLIKRLKWPFSMAETRDLIVEVERHKSTFNIALSANNLSAVFQASSRQNKIAEDLSKLKTQLKSRWATETHISLRKERKEILEYFGKVESTLNHQANLKLRHPLTGLWVTEGEIFRSWLRIRNSKLWLSGVAGGGKTVLAASLIEETMDDSSCNQAVAYFYCDYRDLEKQTPINILAL</sequence>
<reference evidence="4" key="1">
    <citation type="submission" date="2021-07" db="EMBL/GenBank/DDBJ databases">
        <authorList>
            <person name="Durling M."/>
        </authorList>
    </citation>
    <scope>NUCLEOTIDE SEQUENCE</scope>
</reference>
<name>A0A9N9LBK9_9HELO</name>
<evidence type="ECO:0000313" key="5">
    <source>
        <dbReference type="Proteomes" id="UP000701801"/>
    </source>
</evidence>
<feature type="domain" description="Azaphilone pigments biosynthesis cluster protein L N-terminal" evidence="2">
    <location>
        <begin position="2"/>
        <end position="168"/>
    </location>
</feature>
<dbReference type="Pfam" id="PF24883">
    <property type="entry name" value="NPHP3_N"/>
    <property type="match status" value="1"/>
</dbReference>
<gene>
    <name evidence="4" type="ORF">HYALB_00001627</name>
</gene>
<feature type="domain" description="Nephrocystin 3-like N-terminal" evidence="3">
    <location>
        <begin position="211"/>
        <end position="282"/>
    </location>
</feature>
<dbReference type="EMBL" id="CAJVRM010000041">
    <property type="protein sequence ID" value="CAG8972229.1"/>
    <property type="molecule type" value="Genomic_DNA"/>
</dbReference>
<dbReference type="AlphaFoldDB" id="A0A9N9LBK9"/>
<keyword evidence="5" id="KW-1185">Reference proteome</keyword>
<dbReference type="PANTHER" id="PTHR10039">
    <property type="entry name" value="AMELOGENIN"/>
    <property type="match status" value="1"/>
</dbReference>
<evidence type="ECO:0000259" key="3">
    <source>
        <dbReference type="Pfam" id="PF24883"/>
    </source>
</evidence>
<accession>A0A9N9LBK9</accession>
<evidence type="ECO:0008006" key="6">
    <source>
        <dbReference type="Google" id="ProtNLM"/>
    </source>
</evidence>
<evidence type="ECO:0000256" key="1">
    <source>
        <dbReference type="ARBA" id="ARBA00022737"/>
    </source>
</evidence>
<protein>
    <recommendedName>
        <fullName evidence="6">Fungal N-terminal domain-containing protein</fullName>
    </recommendedName>
</protein>
<dbReference type="Pfam" id="PF17111">
    <property type="entry name" value="PigL_N"/>
    <property type="match status" value="1"/>
</dbReference>
<dbReference type="InterPro" id="IPR031348">
    <property type="entry name" value="PigL_N"/>
</dbReference>
<dbReference type="Proteomes" id="UP000701801">
    <property type="component" value="Unassembled WGS sequence"/>
</dbReference>
<proteinExistence type="predicted"/>
<keyword evidence="1" id="KW-0677">Repeat</keyword>
<comment type="caution">
    <text evidence="4">The sequence shown here is derived from an EMBL/GenBank/DDBJ whole genome shotgun (WGS) entry which is preliminary data.</text>
</comment>
<dbReference type="InterPro" id="IPR056884">
    <property type="entry name" value="NPHP3-like_N"/>
</dbReference>
<dbReference type="OrthoDB" id="3557006at2759"/>
<evidence type="ECO:0000313" key="4">
    <source>
        <dbReference type="EMBL" id="CAG8972229.1"/>
    </source>
</evidence>
<organism evidence="4 5">
    <name type="scientific">Hymenoscyphus albidus</name>
    <dbReference type="NCBI Taxonomy" id="595503"/>
    <lineage>
        <taxon>Eukaryota</taxon>
        <taxon>Fungi</taxon>
        <taxon>Dikarya</taxon>
        <taxon>Ascomycota</taxon>
        <taxon>Pezizomycotina</taxon>
        <taxon>Leotiomycetes</taxon>
        <taxon>Helotiales</taxon>
        <taxon>Helotiaceae</taxon>
        <taxon>Hymenoscyphus</taxon>
    </lineage>
</organism>
<dbReference type="PANTHER" id="PTHR10039:SF15">
    <property type="entry name" value="NACHT DOMAIN-CONTAINING PROTEIN"/>
    <property type="match status" value="1"/>
</dbReference>
<evidence type="ECO:0000259" key="2">
    <source>
        <dbReference type="Pfam" id="PF17111"/>
    </source>
</evidence>